<dbReference type="GO" id="GO:0008476">
    <property type="term" value="F:protein-tyrosine sulfotransferase activity"/>
    <property type="evidence" value="ECO:0007669"/>
    <property type="project" value="InterPro"/>
</dbReference>
<dbReference type="PROSITE" id="PS50005">
    <property type="entry name" value="TPR"/>
    <property type="match status" value="5"/>
</dbReference>
<dbReference type="SMART" id="SM00028">
    <property type="entry name" value="TPR"/>
    <property type="match status" value="6"/>
</dbReference>
<feature type="repeat" description="TPR" evidence="2">
    <location>
        <begin position="170"/>
        <end position="203"/>
    </location>
</feature>
<dbReference type="PANTHER" id="PTHR12788:SF10">
    <property type="entry name" value="PROTEIN-TYROSINE SULFOTRANSFERASE"/>
    <property type="match status" value="1"/>
</dbReference>
<feature type="repeat" description="TPR" evidence="2">
    <location>
        <begin position="136"/>
        <end position="169"/>
    </location>
</feature>
<organism evidence="3 4">
    <name type="scientific">Acetobacter garciniae</name>
    <dbReference type="NCBI Taxonomy" id="2817435"/>
    <lineage>
        <taxon>Bacteria</taxon>
        <taxon>Pseudomonadati</taxon>
        <taxon>Pseudomonadota</taxon>
        <taxon>Alphaproteobacteria</taxon>
        <taxon>Acetobacterales</taxon>
        <taxon>Acetobacteraceae</taxon>
        <taxon>Acetobacter</taxon>
    </lineage>
</organism>
<evidence type="ECO:0000256" key="1">
    <source>
        <dbReference type="ARBA" id="ARBA00022679"/>
    </source>
</evidence>
<dbReference type="Proteomes" id="UP000664073">
    <property type="component" value="Unassembled WGS sequence"/>
</dbReference>
<evidence type="ECO:0000256" key="2">
    <source>
        <dbReference type="PROSITE-ProRule" id="PRU00339"/>
    </source>
</evidence>
<evidence type="ECO:0000313" key="4">
    <source>
        <dbReference type="Proteomes" id="UP000664073"/>
    </source>
</evidence>
<dbReference type="Pfam" id="PF13469">
    <property type="entry name" value="Sulfotransfer_3"/>
    <property type="match status" value="1"/>
</dbReference>
<dbReference type="SUPFAM" id="SSF48452">
    <property type="entry name" value="TPR-like"/>
    <property type="match status" value="1"/>
</dbReference>
<gene>
    <name evidence="3" type="ORF">J2D77_16070</name>
</gene>
<keyword evidence="4" id="KW-1185">Reference proteome</keyword>
<feature type="repeat" description="TPR" evidence="2">
    <location>
        <begin position="204"/>
        <end position="237"/>
    </location>
</feature>
<dbReference type="Pfam" id="PF13174">
    <property type="entry name" value="TPR_6"/>
    <property type="match status" value="1"/>
</dbReference>
<dbReference type="InterPro" id="IPR011990">
    <property type="entry name" value="TPR-like_helical_dom_sf"/>
</dbReference>
<keyword evidence="2" id="KW-0802">TPR repeat</keyword>
<dbReference type="Gene3D" id="3.40.50.300">
    <property type="entry name" value="P-loop containing nucleotide triphosphate hydrolases"/>
    <property type="match status" value="1"/>
</dbReference>
<protein>
    <submittedName>
        <fullName evidence="3">Sulfotransferase</fullName>
    </submittedName>
</protein>
<dbReference type="InterPro" id="IPR026634">
    <property type="entry name" value="TPST-like"/>
</dbReference>
<dbReference type="PANTHER" id="PTHR12788">
    <property type="entry name" value="PROTEIN-TYROSINE SULFOTRANSFERASE 2"/>
    <property type="match status" value="1"/>
</dbReference>
<proteinExistence type="predicted"/>
<feature type="repeat" description="TPR" evidence="2">
    <location>
        <begin position="18"/>
        <end position="51"/>
    </location>
</feature>
<evidence type="ECO:0000313" key="3">
    <source>
        <dbReference type="EMBL" id="MBO1326665.1"/>
    </source>
</evidence>
<comment type="caution">
    <text evidence="3">The sequence shown here is derived from an EMBL/GenBank/DDBJ whole genome shotgun (WGS) entry which is preliminary data.</text>
</comment>
<dbReference type="Pfam" id="PF14559">
    <property type="entry name" value="TPR_19"/>
    <property type="match status" value="1"/>
</dbReference>
<dbReference type="InterPro" id="IPR019734">
    <property type="entry name" value="TPR_rpt"/>
</dbReference>
<feature type="repeat" description="TPR" evidence="2">
    <location>
        <begin position="102"/>
        <end position="135"/>
    </location>
</feature>
<dbReference type="EMBL" id="JAFVMH010000014">
    <property type="protein sequence ID" value="MBO1326665.1"/>
    <property type="molecule type" value="Genomic_DNA"/>
</dbReference>
<dbReference type="SUPFAM" id="SSF52540">
    <property type="entry name" value="P-loop containing nucleoside triphosphate hydrolases"/>
    <property type="match status" value="1"/>
</dbReference>
<dbReference type="RefSeq" id="WP_207847487.1">
    <property type="nucleotide sequence ID" value="NZ_JAFVMH010000014.1"/>
</dbReference>
<dbReference type="Gene3D" id="1.25.40.10">
    <property type="entry name" value="Tetratricopeptide repeat domain"/>
    <property type="match status" value="1"/>
</dbReference>
<sequence length="593" mass="66137">MDQAATSFPPPPPVPENAEVLNSFGLALLRVGHAGQAVIAFRKALALRPDFRPAHVNLASALEKTGDRAGSLAQFRAILALDRHLEAMTRHSATLERDAGDVEALNALGKALYAIGQREEALARFRAAVATAPDYIPAGLNLGIVLGEMDRVDEAVASFRAVLARDPASHAAHIKIGELLRDQGHYPQALAHLQQARTLRPDDAATHAALARLLRETGEIEAARQAFRRAIALAPDRLDSYAGLIRISRLAADDPALLALRALAEKADSLTEPEQIDLHFALGKALADIGENEEGFRHLLKGNALRRRSIDYDENRMFKTMERVRDLFSAQAIENIARSGHSSECPVFIVGMPRSGSTLVEQILSSHPDVYGAGEIADLSHAFRDGAARFPAWKTLAPLACLSEEERRHVAEDYLQRLNARVIGWQGDNAPSRITNKTLENYFFIGLIHQLWPRARIIHTFRDPVETCLSCFSIPFDDLDFTFDLGELGRRYRHYQKMMAHWRVVLPEGTMLEVRYEDVVEDLEASARRIIAYCGLPWNDACLHFDKSRRPVRTSSLEQVRRPIYRSSIRRWRPDPQTLRPLLDGLGTEAQQD</sequence>
<accession>A0A939KPB5</accession>
<dbReference type="AlphaFoldDB" id="A0A939KPB5"/>
<keyword evidence="1" id="KW-0808">Transferase</keyword>
<dbReference type="Pfam" id="PF13432">
    <property type="entry name" value="TPR_16"/>
    <property type="match status" value="1"/>
</dbReference>
<name>A0A939KPB5_9PROT</name>
<reference evidence="3" key="1">
    <citation type="submission" date="2021-03" db="EMBL/GenBank/DDBJ databases">
        <title>The complete genome sequence of Acetobacter sp. TBRC 12339.</title>
        <authorList>
            <person name="Charoenyingcharoen P."/>
            <person name="Yukphan P."/>
        </authorList>
    </citation>
    <scope>NUCLEOTIDE SEQUENCE</scope>
    <source>
        <strain evidence="3">TBRC 12339</strain>
    </source>
</reference>
<dbReference type="InterPro" id="IPR027417">
    <property type="entry name" value="P-loop_NTPase"/>
</dbReference>